<protein>
    <submittedName>
        <fullName evidence="7">Chitin disaccharide deacetylase</fullName>
    </submittedName>
</protein>
<evidence type="ECO:0000256" key="2">
    <source>
        <dbReference type="ARBA" id="ARBA00022723"/>
    </source>
</evidence>
<dbReference type="InterPro" id="IPR011330">
    <property type="entry name" value="Glyco_hydro/deAcase_b/a-brl"/>
</dbReference>
<dbReference type="Gene3D" id="3.20.20.370">
    <property type="entry name" value="Glycoside hydrolase/deacetylase"/>
    <property type="match status" value="1"/>
</dbReference>
<accession>A0A242K4E5</accession>
<keyword evidence="2" id="KW-0479">Metal-binding</keyword>
<dbReference type="EMBL" id="CP147247">
    <property type="protein sequence ID" value="WYJ90580.1"/>
    <property type="molecule type" value="Genomic_DNA"/>
</dbReference>
<dbReference type="PANTHER" id="PTHR31609">
    <property type="entry name" value="YDJC DEACETYLASE FAMILY MEMBER"/>
    <property type="match status" value="1"/>
</dbReference>
<gene>
    <name evidence="7" type="ORF">A5888_002337</name>
    <name evidence="6" type="ORF">A5888_002500</name>
</gene>
<name>A0A242K4E5_9ENTE</name>
<keyword evidence="4" id="KW-0460">Magnesium</keyword>
<keyword evidence="8" id="KW-1185">Reference proteome</keyword>
<evidence type="ECO:0000256" key="1">
    <source>
        <dbReference type="ARBA" id="ARBA00001946"/>
    </source>
</evidence>
<dbReference type="EMBL" id="NGMM01000004">
    <property type="protein sequence ID" value="OTP14399.1"/>
    <property type="molecule type" value="Genomic_DNA"/>
</dbReference>
<dbReference type="GO" id="GO:0005975">
    <property type="term" value="P:carbohydrate metabolic process"/>
    <property type="evidence" value="ECO:0007669"/>
    <property type="project" value="InterPro"/>
</dbReference>
<evidence type="ECO:0000313" key="6">
    <source>
        <dbReference type="EMBL" id="OTP14399.1"/>
    </source>
</evidence>
<dbReference type="InterPro" id="IPR006879">
    <property type="entry name" value="YdjC-like"/>
</dbReference>
<dbReference type="PANTHER" id="PTHR31609:SF1">
    <property type="entry name" value="CARBOHYDRATE DEACETYLASE"/>
    <property type="match status" value="1"/>
</dbReference>
<reference evidence="7" key="2">
    <citation type="submission" date="2017-05" db="EMBL/GenBank/DDBJ databases">
        <authorList>
            <consortium name="The Broad Institute Genomics Platform"/>
            <consortium name="The Broad Institute Genomic Center for Infectious Diseases"/>
            <person name="Earl A."/>
            <person name="Manson A."/>
            <person name="Schwartman J."/>
            <person name="Gilmore M."/>
            <person name="Abouelleil A."/>
            <person name="Cao P."/>
            <person name="Chapman S."/>
            <person name="Cusick C."/>
            <person name="Shea T."/>
            <person name="Young S."/>
            <person name="Neafsey D."/>
            <person name="Nusbaum C."/>
            <person name="Birren B."/>
        </authorList>
    </citation>
    <scope>NUCLEOTIDE SEQUENCE</scope>
    <source>
        <strain evidence="7">9E7_DIV0242</strain>
    </source>
</reference>
<dbReference type="GO" id="GO:0016787">
    <property type="term" value="F:hydrolase activity"/>
    <property type="evidence" value="ECO:0007669"/>
    <property type="project" value="UniProtKB-KW"/>
</dbReference>
<evidence type="ECO:0000256" key="3">
    <source>
        <dbReference type="ARBA" id="ARBA00022801"/>
    </source>
</evidence>
<evidence type="ECO:0000313" key="8">
    <source>
        <dbReference type="Proteomes" id="UP000195141"/>
    </source>
</evidence>
<comment type="cofactor">
    <cofactor evidence="1">
        <name>Mg(2+)</name>
        <dbReference type="ChEBI" id="CHEBI:18420"/>
    </cofactor>
</comment>
<dbReference type="NCBIfam" id="NF002559">
    <property type="entry name" value="PRK02134.1"/>
    <property type="match status" value="1"/>
</dbReference>
<organism evidence="6">
    <name type="scientific">Candidatus Enterococcus clewellii</name>
    <dbReference type="NCBI Taxonomy" id="1834193"/>
    <lineage>
        <taxon>Bacteria</taxon>
        <taxon>Bacillati</taxon>
        <taxon>Bacillota</taxon>
        <taxon>Bacilli</taxon>
        <taxon>Lactobacillales</taxon>
        <taxon>Enterococcaceae</taxon>
        <taxon>Enterococcus</taxon>
    </lineage>
</organism>
<dbReference type="Pfam" id="PF04794">
    <property type="entry name" value="YdjC"/>
    <property type="match status" value="1"/>
</dbReference>
<dbReference type="OrthoDB" id="9774177at2"/>
<keyword evidence="3" id="KW-0378">Hydrolase</keyword>
<dbReference type="Proteomes" id="UP000195141">
    <property type="component" value="Chromosome"/>
</dbReference>
<evidence type="ECO:0000313" key="7">
    <source>
        <dbReference type="EMBL" id="WYJ90580.1"/>
    </source>
</evidence>
<dbReference type="SUPFAM" id="SSF88713">
    <property type="entry name" value="Glycoside hydrolase/deacetylase"/>
    <property type="match status" value="1"/>
</dbReference>
<dbReference type="GO" id="GO:0019213">
    <property type="term" value="F:deacetylase activity"/>
    <property type="evidence" value="ECO:0007669"/>
    <property type="project" value="TreeGrafter"/>
</dbReference>
<dbReference type="GO" id="GO:0046872">
    <property type="term" value="F:metal ion binding"/>
    <property type="evidence" value="ECO:0007669"/>
    <property type="project" value="UniProtKB-KW"/>
</dbReference>
<dbReference type="RefSeq" id="WP_086349555.1">
    <property type="nucleotide sequence ID" value="NZ_CP147247.1"/>
</dbReference>
<proteinExistence type="predicted"/>
<evidence type="ECO:0000256" key="4">
    <source>
        <dbReference type="ARBA" id="ARBA00022842"/>
    </source>
</evidence>
<keyword evidence="5" id="KW-0119">Carbohydrate metabolism</keyword>
<reference evidence="7" key="3">
    <citation type="submission" date="2024-03" db="EMBL/GenBank/DDBJ databases">
        <title>The Genome Sequence of Enterococcus sp. DIV0242b.</title>
        <authorList>
            <consortium name="The Broad Institute Genomics Platform"/>
            <consortium name="The Broad Institute Microbial Omics Core"/>
            <consortium name="The Broad Institute Genomic Center for Infectious Diseases"/>
            <person name="Earl A."/>
            <person name="Manson A."/>
            <person name="Gilmore M."/>
            <person name="Schwartman J."/>
            <person name="Shea T."/>
            <person name="Abouelleil A."/>
            <person name="Cao P."/>
            <person name="Chapman S."/>
            <person name="Cusick C."/>
            <person name="Young S."/>
            <person name="Neafsey D."/>
            <person name="Nusbaum C."/>
            <person name="Birren B."/>
        </authorList>
    </citation>
    <scope>NUCLEOTIDE SEQUENCE</scope>
    <source>
        <strain evidence="7">9E7_DIV0242</strain>
    </source>
</reference>
<reference evidence="6" key="1">
    <citation type="submission" date="2017-05" db="EMBL/GenBank/DDBJ databases">
        <title>The Genome Sequence of Enterococcus sp. 9E7_DIV0242.</title>
        <authorList>
            <consortium name="The Broad Institute Genomics Platform"/>
            <consortium name="The Broad Institute Genomic Center for Infectious Diseases"/>
            <person name="Earl A."/>
            <person name="Manson A."/>
            <person name="Schwartman J."/>
            <person name="Gilmore M."/>
            <person name="Abouelleil A."/>
            <person name="Cao P."/>
            <person name="Chapman S."/>
            <person name="Cusick C."/>
            <person name="Shea T."/>
            <person name="Young S."/>
            <person name="Neafsey D."/>
            <person name="Nusbaum C."/>
            <person name="Birren B."/>
        </authorList>
    </citation>
    <scope>NUCLEOTIDE SEQUENCE [LARGE SCALE GENOMIC DNA]</scope>
    <source>
        <strain evidence="6">9E7_DIV0242</strain>
    </source>
</reference>
<evidence type="ECO:0000256" key="5">
    <source>
        <dbReference type="ARBA" id="ARBA00023277"/>
    </source>
</evidence>
<sequence>MKLIINADDFGLSYGQNYGIIDCFTNGVVASTTLLSTGRAFDHACLLAKQHSALDIGVHLSLDLGTPLSDPRLIPSLLDDTHVFRRYNLEDSIIDVSTEEVYIEWRTQIEKVIAAGLTPSHIDSHHHIHMMMNVFPVYLRLAREFQLAIRFHPRKWTEYQILKAWPLLEGLPRANHFLNSFYGTTITPDFFAHVALEQGRTYEMMCHPAYLDQWIMENSSYNIQRSIEAETLQLAKTHQLIQQRGIELINFQQL</sequence>
<dbReference type="AlphaFoldDB" id="A0A242K4E5"/>